<protein>
    <submittedName>
        <fullName evidence="1">Uncharacterized protein</fullName>
    </submittedName>
</protein>
<gene>
    <name evidence="1" type="ORF">OHK93_007125</name>
</gene>
<dbReference type="PANTHER" id="PTHR35179:SF2">
    <property type="entry name" value="START DOMAIN-CONTAINING PROTEIN"/>
    <property type="match status" value="1"/>
</dbReference>
<dbReference type="AlphaFoldDB" id="A0AA43QL70"/>
<proteinExistence type="predicted"/>
<dbReference type="Proteomes" id="UP001161017">
    <property type="component" value="Unassembled WGS sequence"/>
</dbReference>
<keyword evidence="2" id="KW-1185">Reference proteome</keyword>
<dbReference type="PANTHER" id="PTHR35179">
    <property type="entry name" value="PROTEIN CBG02620"/>
    <property type="match status" value="1"/>
</dbReference>
<evidence type="ECO:0000313" key="1">
    <source>
        <dbReference type="EMBL" id="MDI1487852.1"/>
    </source>
</evidence>
<dbReference type="EMBL" id="JAPUFD010000006">
    <property type="protein sequence ID" value="MDI1487852.1"/>
    <property type="molecule type" value="Genomic_DNA"/>
</dbReference>
<evidence type="ECO:0000313" key="2">
    <source>
        <dbReference type="Proteomes" id="UP001161017"/>
    </source>
</evidence>
<sequence>MEKKENARIAHVKIAASYNWLDTYTATILVPGIPPIYSAPRFPPRLSPDAGTQYIDQNGDRNPGSPLESLVAAVLATDERFDFGSIHIITDRRPIRKLFGFVNGDHGQPQFGPSPSFKFSVEMIGESALFTRIENETREAVSSKPGYDGKVRSFYRQSFESSYTKMEPCGAGSTSHHQILQYQFGDLKCLVRNAVDAYLPNEAANAMDPQGGNKKAEEDLVAWMKAASLDRAAPTTNNAFNKRVTVKKGGRDISHEAMLELVTRKHTSPFEIEERMPDLWISQTVNFLVCRYRTQWLKMQPTQPSVAIFDNITHLKLAEKIHEWETTHQDTLQKLAAVLKRILKAAKGFKKACIVSFSGEKGAPLIIKEVTDDEPSRVPSLSLKAKALFDSAKTATEPVKRQEPVVGDAE</sequence>
<name>A0AA43QL70_9LECA</name>
<comment type="caution">
    <text evidence="1">The sequence shown here is derived from an EMBL/GenBank/DDBJ whole genome shotgun (WGS) entry which is preliminary data.</text>
</comment>
<organism evidence="1 2">
    <name type="scientific">Ramalina farinacea</name>
    <dbReference type="NCBI Taxonomy" id="258253"/>
    <lineage>
        <taxon>Eukaryota</taxon>
        <taxon>Fungi</taxon>
        <taxon>Dikarya</taxon>
        <taxon>Ascomycota</taxon>
        <taxon>Pezizomycotina</taxon>
        <taxon>Lecanoromycetes</taxon>
        <taxon>OSLEUM clade</taxon>
        <taxon>Lecanoromycetidae</taxon>
        <taxon>Lecanorales</taxon>
        <taxon>Lecanorineae</taxon>
        <taxon>Ramalinaceae</taxon>
        <taxon>Ramalina</taxon>
    </lineage>
</organism>
<accession>A0AA43QL70</accession>
<reference evidence="1" key="1">
    <citation type="journal article" date="2023" name="Genome Biol. Evol.">
        <title>First Whole Genome Sequence and Flow Cytometry Genome Size Data for the Lichen-Forming Fungus Ramalina farinacea (Ascomycota).</title>
        <authorList>
            <person name="Llewellyn T."/>
            <person name="Mian S."/>
            <person name="Hill R."/>
            <person name="Leitch I.J."/>
            <person name="Gaya E."/>
        </authorList>
    </citation>
    <scope>NUCLEOTIDE SEQUENCE</scope>
    <source>
        <strain evidence="1">LIQ254RAFAR</strain>
    </source>
</reference>